<dbReference type="Ensembl" id="ENSNMLT00000002619.1">
    <property type="protein sequence ID" value="ENSNMLP00000002270.1"/>
    <property type="gene ID" value="ENSNMLG00000001699.1"/>
</dbReference>
<proteinExistence type="predicted"/>
<protein>
    <recommendedName>
        <fullName evidence="1">Myb/SANT-like DNA-binding domain-containing protein</fullName>
    </recommendedName>
</protein>
<dbReference type="Pfam" id="PF13837">
    <property type="entry name" value="Myb_DNA-bind_4"/>
    <property type="match status" value="1"/>
</dbReference>
<dbReference type="Proteomes" id="UP000694523">
    <property type="component" value="Unplaced"/>
</dbReference>
<dbReference type="Gene3D" id="1.10.10.60">
    <property type="entry name" value="Homeodomain-like"/>
    <property type="match status" value="1"/>
</dbReference>
<dbReference type="InterPro" id="IPR044822">
    <property type="entry name" value="Myb_DNA-bind_4"/>
</dbReference>
<dbReference type="PANTHER" id="PTHR47595">
    <property type="entry name" value="HEAT SHOCK 70 KDA PROTEIN 14"/>
    <property type="match status" value="1"/>
</dbReference>
<name>A0A8C6WEX0_9GOBI</name>
<sequence>MLQSEEGGRHWTDDEVRALLCVWADKHIRERLKCTLRNKTIFQEMSRLMEKHFGIVRNWKQCRTKYKNLKYDYKTVKTTLDAGSSSNVGGPGKYMKFYEEVEAIIMDQGLDRGSTDMHKRLFDGETPRLNATGAENEMVIEIDDGK</sequence>
<reference evidence="2" key="1">
    <citation type="submission" date="2025-08" db="UniProtKB">
        <authorList>
            <consortium name="Ensembl"/>
        </authorList>
    </citation>
    <scope>IDENTIFICATION</scope>
</reference>
<reference evidence="2" key="2">
    <citation type="submission" date="2025-09" db="UniProtKB">
        <authorList>
            <consortium name="Ensembl"/>
        </authorList>
    </citation>
    <scope>IDENTIFICATION</scope>
</reference>
<organism evidence="2 3">
    <name type="scientific">Neogobius melanostomus</name>
    <name type="common">round goby</name>
    <dbReference type="NCBI Taxonomy" id="47308"/>
    <lineage>
        <taxon>Eukaryota</taxon>
        <taxon>Metazoa</taxon>
        <taxon>Chordata</taxon>
        <taxon>Craniata</taxon>
        <taxon>Vertebrata</taxon>
        <taxon>Euteleostomi</taxon>
        <taxon>Actinopterygii</taxon>
        <taxon>Neopterygii</taxon>
        <taxon>Teleostei</taxon>
        <taxon>Neoteleostei</taxon>
        <taxon>Acanthomorphata</taxon>
        <taxon>Gobiaria</taxon>
        <taxon>Gobiiformes</taxon>
        <taxon>Gobioidei</taxon>
        <taxon>Gobiidae</taxon>
        <taxon>Benthophilinae</taxon>
        <taxon>Neogobiini</taxon>
        <taxon>Neogobius</taxon>
    </lineage>
</organism>
<keyword evidence="3" id="KW-1185">Reference proteome</keyword>
<evidence type="ECO:0000313" key="2">
    <source>
        <dbReference type="Ensembl" id="ENSNMLP00000002270.1"/>
    </source>
</evidence>
<evidence type="ECO:0000259" key="1">
    <source>
        <dbReference type="Pfam" id="PF13837"/>
    </source>
</evidence>
<dbReference type="FunFam" id="1.10.10.60:FF:000032">
    <property type="entry name" value="Zinc finger and SCAN domain-containing 20"/>
    <property type="match status" value="1"/>
</dbReference>
<feature type="domain" description="Myb/SANT-like DNA-binding" evidence="1">
    <location>
        <begin position="9"/>
        <end position="103"/>
    </location>
</feature>
<dbReference type="AlphaFoldDB" id="A0A8C6WEX0"/>
<evidence type="ECO:0000313" key="3">
    <source>
        <dbReference type="Proteomes" id="UP000694523"/>
    </source>
</evidence>
<accession>A0A8C6WEX0</accession>
<dbReference type="PANTHER" id="PTHR47595:SF1">
    <property type="entry name" value="MYB_SANT-LIKE DNA-BINDING DOMAIN-CONTAINING PROTEIN"/>
    <property type="match status" value="1"/>
</dbReference>